<evidence type="ECO:0000256" key="1">
    <source>
        <dbReference type="ARBA" id="ARBA00022729"/>
    </source>
</evidence>
<name>A0A845MBB8_9RHOB</name>
<keyword evidence="1 3" id="KW-0732">Signal</keyword>
<dbReference type="GO" id="GO:0042597">
    <property type="term" value="C:periplasmic space"/>
    <property type="evidence" value="ECO:0007669"/>
    <property type="project" value="InterPro"/>
</dbReference>
<dbReference type="AlphaFoldDB" id="A0A845MBB8"/>
<evidence type="ECO:0000256" key="3">
    <source>
        <dbReference type="SAM" id="SignalP"/>
    </source>
</evidence>
<feature type="domain" description="Alginate lyase" evidence="4">
    <location>
        <begin position="94"/>
        <end position="281"/>
    </location>
</feature>
<gene>
    <name evidence="5" type="ORF">GQE99_15940</name>
</gene>
<keyword evidence="6" id="KW-1185">Reference proteome</keyword>
<dbReference type="SUPFAM" id="SSF48230">
    <property type="entry name" value="Chondroitin AC/alginate lyase"/>
    <property type="match status" value="1"/>
</dbReference>
<keyword evidence="2" id="KW-0456">Lyase</keyword>
<proteinExistence type="predicted"/>
<dbReference type="RefSeq" id="WP_161352627.1">
    <property type="nucleotide sequence ID" value="NZ_WTUX01000019.1"/>
</dbReference>
<evidence type="ECO:0000313" key="6">
    <source>
        <dbReference type="Proteomes" id="UP000467322"/>
    </source>
</evidence>
<dbReference type="InterPro" id="IPR008397">
    <property type="entry name" value="Alginate_lyase_dom"/>
</dbReference>
<accession>A0A845MBB8</accession>
<evidence type="ECO:0000313" key="5">
    <source>
        <dbReference type="EMBL" id="MZR14511.1"/>
    </source>
</evidence>
<reference evidence="5 6" key="1">
    <citation type="submission" date="2019-12" db="EMBL/GenBank/DDBJ databases">
        <title>Maritimibacter sp. nov. sp. isolated from sea sand.</title>
        <authorList>
            <person name="Kim J."/>
            <person name="Jeong S.E."/>
            <person name="Jung H.S."/>
            <person name="Jeon C.O."/>
        </authorList>
    </citation>
    <scope>NUCLEOTIDE SEQUENCE [LARGE SCALE GENOMIC DNA]</scope>
    <source>
        <strain evidence="5 6">DP07</strain>
    </source>
</reference>
<dbReference type="Gene3D" id="1.50.10.100">
    <property type="entry name" value="Chondroitin AC/alginate lyase"/>
    <property type="match status" value="1"/>
</dbReference>
<organism evidence="5 6">
    <name type="scientific">Maritimibacter harenae</name>
    <dbReference type="NCBI Taxonomy" id="2606218"/>
    <lineage>
        <taxon>Bacteria</taxon>
        <taxon>Pseudomonadati</taxon>
        <taxon>Pseudomonadota</taxon>
        <taxon>Alphaproteobacteria</taxon>
        <taxon>Rhodobacterales</taxon>
        <taxon>Roseobacteraceae</taxon>
        <taxon>Maritimibacter</taxon>
    </lineage>
</organism>
<dbReference type="Proteomes" id="UP000467322">
    <property type="component" value="Unassembled WGS sequence"/>
</dbReference>
<protein>
    <recommendedName>
        <fullName evidence="4">Alginate lyase domain-containing protein</fullName>
    </recommendedName>
</protein>
<dbReference type="InterPro" id="IPR008929">
    <property type="entry name" value="Chondroitin_lyas"/>
</dbReference>
<sequence length="345" mass="36919">MKRAPLMSAAVAAIALGAAGAQAQTDQSGGEACFAVTEPVVSLSYGSRYTDDSEDRSDIDEASNAEVNEALDPVDDFIVELTSHANAALKGDGAEAEAEARCVVAALDTWAKADALSELGSMNANLSVPSRIGGLAMAYWQAKQVVEPDPDVRGRIEDWLVARMTHTMNWFDGEAPPKASRNNLRAWAGFAAVAAGESAQDDLLRSWGAYSLLTVACQADDAGALPLEMDRGPRAMHYQLHAVAPLVVGAKLLDNDGYDLFAQCDGAIKRVASFIPAAFEDETLVTDRAGEEQTLFNGEDEVKSFELAWSVAYLSVFDAPEIEAFVEEFRPLSHSKLGGKQSLLW</sequence>
<dbReference type="EMBL" id="WTUX01000019">
    <property type="protein sequence ID" value="MZR14511.1"/>
    <property type="molecule type" value="Genomic_DNA"/>
</dbReference>
<feature type="signal peptide" evidence="3">
    <location>
        <begin position="1"/>
        <end position="23"/>
    </location>
</feature>
<dbReference type="Pfam" id="PF05426">
    <property type="entry name" value="Alginate_lyase"/>
    <property type="match status" value="1"/>
</dbReference>
<evidence type="ECO:0000256" key="2">
    <source>
        <dbReference type="ARBA" id="ARBA00023239"/>
    </source>
</evidence>
<dbReference type="GO" id="GO:0016829">
    <property type="term" value="F:lyase activity"/>
    <property type="evidence" value="ECO:0007669"/>
    <property type="project" value="UniProtKB-KW"/>
</dbReference>
<comment type="caution">
    <text evidence="5">The sequence shown here is derived from an EMBL/GenBank/DDBJ whole genome shotgun (WGS) entry which is preliminary data.</text>
</comment>
<feature type="chain" id="PRO_5032880087" description="Alginate lyase domain-containing protein" evidence="3">
    <location>
        <begin position="24"/>
        <end position="345"/>
    </location>
</feature>
<evidence type="ECO:0000259" key="4">
    <source>
        <dbReference type="Pfam" id="PF05426"/>
    </source>
</evidence>